<dbReference type="AlphaFoldDB" id="A0A485LZS9"/>
<dbReference type="PANTHER" id="PTHR30126:SF39">
    <property type="entry name" value="HTH-TYPE TRANSCRIPTIONAL REGULATOR CYSL"/>
    <property type="match status" value="1"/>
</dbReference>
<evidence type="ECO:0000256" key="4">
    <source>
        <dbReference type="ARBA" id="ARBA00023163"/>
    </source>
</evidence>
<dbReference type="InterPro" id="IPR005119">
    <property type="entry name" value="LysR_subst-bd"/>
</dbReference>
<evidence type="ECO:0000313" key="6">
    <source>
        <dbReference type="EMBL" id="VFU11745.1"/>
    </source>
</evidence>
<dbReference type="PRINTS" id="PR00039">
    <property type="entry name" value="HTHLYSR"/>
</dbReference>
<dbReference type="GO" id="GO:0003700">
    <property type="term" value="F:DNA-binding transcription factor activity"/>
    <property type="evidence" value="ECO:0007669"/>
    <property type="project" value="InterPro"/>
</dbReference>
<dbReference type="Gene3D" id="3.40.190.290">
    <property type="match status" value="1"/>
</dbReference>
<dbReference type="SUPFAM" id="SSF53850">
    <property type="entry name" value="Periplasmic binding protein-like II"/>
    <property type="match status" value="1"/>
</dbReference>
<dbReference type="PROSITE" id="PS50931">
    <property type="entry name" value="HTH_LYSR"/>
    <property type="match status" value="1"/>
</dbReference>
<protein>
    <submittedName>
        <fullName evidence="6">LysR family transcriptional regulator PtxE</fullName>
    </submittedName>
</protein>
<evidence type="ECO:0000256" key="1">
    <source>
        <dbReference type="ARBA" id="ARBA00009437"/>
    </source>
</evidence>
<dbReference type="EMBL" id="CAADRM010000018">
    <property type="protein sequence ID" value="VFU11745.1"/>
    <property type="molecule type" value="Genomic_DNA"/>
</dbReference>
<reference evidence="6" key="1">
    <citation type="submission" date="2019-03" db="EMBL/GenBank/DDBJ databases">
        <authorList>
            <person name="Hao L."/>
        </authorList>
    </citation>
    <scope>NUCLEOTIDE SEQUENCE</scope>
</reference>
<name>A0A485LZS9_9ZZZZ</name>
<evidence type="ECO:0000259" key="5">
    <source>
        <dbReference type="PROSITE" id="PS50931"/>
    </source>
</evidence>
<dbReference type="SUPFAM" id="SSF46785">
    <property type="entry name" value="Winged helix' DNA-binding domain"/>
    <property type="match status" value="1"/>
</dbReference>
<keyword evidence="2" id="KW-0805">Transcription regulation</keyword>
<accession>A0A485LZS9</accession>
<dbReference type="Pfam" id="PF03466">
    <property type="entry name" value="LysR_substrate"/>
    <property type="match status" value="1"/>
</dbReference>
<dbReference type="InterPro" id="IPR036390">
    <property type="entry name" value="WH_DNA-bd_sf"/>
</dbReference>
<dbReference type="InterPro" id="IPR036388">
    <property type="entry name" value="WH-like_DNA-bd_sf"/>
</dbReference>
<keyword evidence="3" id="KW-0238">DNA-binding</keyword>
<organism evidence="6">
    <name type="scientific">anaerobic digester metagenome</name>
    <dbReference type="NCBI Taxonomy" id="1263854"/>
    <lineage>
        <taxon>unclassified sequences</taxon>
        <taxon>metagenomes</taxon>
        <taxon>ecological metagenomes</taxon>
    </lineage>
</organism>
<keyword evidence="4" id="KW-0804">Transcription</keyword>
<evidence type="ECO:0000256" key="2">
    <source>
        <dbReference type="ARBA" id="ARBA00023015"/>
    </source>
</evidence>
<dbReference type="InterPro" id="IPR000847">
    <property type="entry name" value="LysR_HTH_N"/>
</dbReference>
<dbReference type="Pfam" id="PF00126">
    <property type="entry name" value="HTH_1"/>
    <property type="match status" value="1"/>
</dbReference>
<dbReference type="Gene3D" id="1.10.10.10">
    <property type="entry name" value="Winged helix-like DNA-binding domain superfamily/Winged helix DNA-binding domain"/>
    <property type="match status" value="1"/>
</dbReference>
<comment type="similarity">
    <text evidence="1">Belongs to the LysR transcriptional regulatory family.</text>
</comment>
<dbReference type="PANTHER" id="PTHR30126">
    <property type="entry name" value="HTH-TYPE TRANSCRIPTIONAL REGULATOR"/>
    <property type="match status" value="1"/>
</dbReference>
<sequence>MNIHQLKSFYVLAQKGSYSLTAETLYITQPAVSVHIKALEEFFGVVLFEKVAKKFVLTEAGHTLYQYAGRIFKLINETERTIREFNLLERGSVHLGASSNIGVYMLPSILGEFKTKYPKIHVDVTIGVTRVIEQKILNYEVDVGVVEAQIKSPEIFREPWKKERLVLITSPRHPWAALGKITPAQMKEGQFVVGESGSGTGYVVSQKLPSVAAEFNEFLRLGSTEAVKRAVAENLGISIVGESTVSREIEMGILSRVDIAGVELIKELSIVFRKEKLLTPAHKEMIRFISEK</sequence>
<feature type="domain" description="HTH lysR-type" evidence="5">
    <location>
        <begin position="1"/>
        <end position="58"/>
    </location>
</feature>
<gene>
    <name evidence="6" type="primary">ptxE</name>
    <name evidence="6" type="ORF">SCFA_1140002</name>
</gene>
<proteinExistence type="inferred from homology"/>
<dbReference type="GO" id="GO:0000976">
    <property type="term" value="F:transcription cis-regulatory region binding"/>
    <property type="evidence" value="ECO:0007669"/>
    <property type="project" value="TreeGrafter"/>
</dbReference>
<evidence type="ECO:0000256" key="3">
    <source>
        <dbReference type="ARBA" id="ARBA00023125"/>
    </source>
</evidence>